<evidence type="ECO:0000256" key="4">
    <source>
        <dbReference type="ARBA" id="ARBA00023002"/>
    </source>
</evidence>
<dbReference type="GO" id="GO:0005737">
    <property type="term" value="C:cytoplasm"/>
    <property type="evidence" value="ECO:0007669"/>
    <property type="project" value="TreeGrafter"/>
</dbReference>
<feature type="compositionally biased region" description="Basic and acidic residues" evidence="6">
    <location>
        <begin position="1"/>
        <end position="14"/>
    </location>
</feature>
<feature type="active site" description="Cysteine sulfenic acid (-SOH) intermediate" evidence="5">
    <location>
        <position position="68"/>
    </location>
</feature>
<dbReference type="PANTHER" id="PTHR10430:SF16">
    <property type="entry name" value="PEROXIREDOXIN-5, MITOCHONDRIAL"/>
    <property type="match status" value="1"/>
</dbReference>
<dbReference type="CDD" id="cd03013">
    <property type="entry name" value="PRX5_like"/>
    <property type="match status" value="1"/>
</dbReference>
<protein>
    <recommendedName>
        <fullName evidence="7">Thioredoxin domain-containing protein</fullName>
    </recommendedName>
</protein>
<accession>A0A7S3V2N5</accession>
<evidence type="ECO:0000313" key="8">
    <source>
        <dbReference type="EMBL" id="CAE0448131.1"/>
    </source>
</evidence>
<dbReference type="InterPro" id="IPR013766">
    <property type="entry name" value="Thioredoxin_domain"/>
</dbReference>
<comment type="similarity">
    <text evidence="1">Belongs to the peroxiredoxin family. Prx5 subfamily.</text>
</comment>
<dbReference type="PANTHER" id="PTHR10430">
    <property type="entry name" value="PEROXIREDOXIN"/>
    <property type="match status" value="1"/>
</dbReference>
<dbReference type="Pfam" id="PF00462">
    <property type="entry name" value="Glutaredoxin"/>
    <property type="match status" value="1"/>
</dbReference>
<dbReference type="InterPro" id="IPR036249">
    <property type="entry name" value="Thioredoxin-like_sf"/>
</dbReference>
<dbReference type="PRINTS" id="PR00160">
    <property type="entry name" value="GLUTAREDOXIN"/>
</dbReference>
<evidence type="ECO:0000256" key="6">
    <source>
        <dbReference type="SAM" id="MobiDB-lite"/>
    </source>
</evidence>
<keyword evidence="4" id="KW-0560">Oxidoreductase</keyword>
<dbReference type="GO" id="GO:0034599">
    <property type="term" value="P:cellular response to oxidative stress"/>
    <property type="evidence" value="ECO:0007669"/>
    <property type="project" value="InterPro"/>
</dbReference>
<dbReference type="Pfam" id="PF08534">
    <property type="entry name" value="Redoxin"/>
    <property type="match status" value="1"/>
</dbReference>
<dbReference type="InterPro" id="IPR002109">
    <property type="entry name" value="Glutaredoxin"/>
</dbReference>
<evidence type="ECO:0000256" key="2">
    <source>
        <dbReference type="ARBA" id="ARBA00022559"/>
    </source>
</evidence>
<dbReference type="InterPro" id="IPR037944">
    <property type="entry name" value="PRX5-like"/>
</dbReference>
<gene>
    <name evidence="8" type="ORF">ASTO00021_LOCUS18095</name>
</gene>
<evidence type="ECO:0000259" key="7">
    <source>
        <dbReference type="PROSITE" id="PS51352"/>
    </source>
</evidence>
<name>A0A7S3V2N5_9STRA</name>
<dbReference type="Gene3D" id="3.40.30.10">
    <property type="entry name" value="Glutaredoxin"/>
    <property type="match status" value="2"/>
</dbReference>
<keyword evidence="3" id="KW-0049">Antioxidant</keyword>
<feature type="domain" description="Thioredoxin" evidence="7">
    <location>
        <begin position="22"/>
        <end position="186"/>
    </location>
</feature>
<dbReference type="EMBL" id="HBIN01023497">
    <property type="protein sequence ID" value="CAE0448131.1"/>
    <property type="molecule type" value="Transcribed_RNA"/>
</dbReference>
<keyword evidence="2" id="KW-0575">Peroxidase</keyword>
<dbReference type="PROSITE" id="PS51354">
    <property type="entry name" value="GLUTAREDOXIN_2"/>
    <property type="match status" value="1"/>
</dbReference>
<dbReference type="GO" id="GO:0008379">
    <property type="term" value="F:thioredoxin peroxidase activity"/>
    <property type="evidence" value="ECO:0007669"/>
    <property type="project" value="InterPro"/>
</dbReference>
<organism evidence="8">
    <name type="scientific">Aplanochytrium stocchinoi</name>
    <dbReference type="NCBI Taxonomy" id="215587"/>
    <lineage>
        <taxon>Eukaryota</taxon>
        <taxon>Sar</taxon>
        <taxon>Stramenopiles</taxon>
        <taxon>Bigyra</taxon>
        <taxon>Labyrinthulomycetes</taxon>
        <taxon>Thraustochytrida</taxon>
        <taxon>Thraustochytriidae</taxon>
        <taxon>Aplanochytrium</taxon>
    </lineage>
</organism>
<dbReference type="PROSITE" id="PS51352">
    <property type="entry name" value="THIOREDOXIN_2"/>
    <property type="match status" value="1"/>
</dbReference>
<evidence type="ECO:0000256" key="1">
    <source>
        <dbReference type="ARBA" id="ARBA00010505"/>
    </source>
</evidence>
<sequence>MTDQPDSKKRKVDEPSSYPTKPMEGQQVPEVILKTRKNGAWEDVNTKDFFAGKTVVLFSLPGAFTPTCSSTHLPRYEQIFPALQKEGVDIVACMSVNDGFVMDSWGKDQNCKNVVLLPDGNCEFTDAMGMTCDKQDAGFGKRSWRYSMLVKDGKIEKIFAEPVQNGDPFLVSDADTMFKYLNPKADIPPSVLLFTKEGCSFCKKAKELLTGKGLGYEEVVCGLNGSVSLAALRAVADAVTTPQVFMNGKLIGGYDDLAKFLA</sequence>
<proteinExistence type="inferred from homology"/>
<evidence type="ECO:0000256" key="5">
    <source>
        <dbReference type="PIRSR" id="PIRSR637944-1"/>
    </source>
</evidence>
<dbReference type="GO" id="GO:0045454">
    <property type="term" value="P:cell redox homeostasis"/>
    <property type="evidence" value="ECO:0007669"/>
    <property type="project" value="TreeGrafter"/>
</dbReference>
<dbReference type="SUPFAM" id="SSF52833">
    <property type="entry name" value="Thioredoxin-like"/>
    <property type="match status" value="1"/>
</dbReference>
<reference evidence="8" key="1">
    <citation type="submission" date="2021-01" db="EMBL/GenBank/DDBJ databases">
        <authorList>
            <person name="Corre E."/>
            <person name="Pelletier E."/>
            <person name="Niang G."/>
            <person name="Scheremetjew M."/>
            <person name="Finn R."/>
            <person name="Kale V."/>
            <person name="Holt S."/>
            <person name="Cochrane G."/>
            <person name="Meng A."/>
            <person name="Brown T."/>
            <person name="Cohen L."/>
        </authorList>
    </citation>
    <scope>NUCLEOTIDE SEQUENCE</scope>
    <source>
        <strain evidence="8">GSBS06</strain>
    </source>
</reference>
<dbReference type="GO" id="GO:0042744">
    <property type="term" value="P:hydrogen peroxide catabolic process"/>
    <property type="evidence" value="ECO:0007669"/>
    <property type="project" value="TreeGrafter"/>
</dbReference>
<dbReference type="InterPro" id="IPR013740">
    <property type="entry name" value="Redoxin"/>
</dbReference>
<dbReference type="InterPro" id="IPR014025">
    <property type="entry name" value="Glutaredoxin_subgr"/>
</dbReference>
<feature type="region of interest" description="Disordered" evidence="6">
    <location>
        <begin position="1"/>
        <end position="28"/>
    </location>
</feature>
<dbReference type="AlphaFoldDB" id="A0A7S3V2N5"/>
<evidence type="ECO:0000256" key="3">
    <source>
        <dbReference type="ARBA" id="ARBA00022862"/>
    </source>
</evidence>